<dbReference type="EMBL" id="JAJCGD010000041">
    <property type="protein sequence ID" value="MCB6829216.1"/>
    <property type="molecule type" value="Genomic_DNA"/>
</dbReference>
<accession>A0AAW4UC57</accession>
<dbReference type="GO" id="GO:0003676">
    <property type="term" value="F:nucleic acid binding"/>
    <property type="evidence" value="ECO:0007669"/>
    <property type="project" value="InterPro"/>
</dbReference>
<feature type="domain" description="Exonuclease" evidence="2">
    <location>
        <begin position="20"/>
        <end position="90"/>
    </location>
</feature>
<dbReference type="RefSeq" id="WP_227153291.1">
    <property type="nucleotide sequence ID" value="NZ_JAJCGD010000041.1"/>
</dbReference>
<comment type="caution">
    <text evidence="3">The sequence shown here is derived from an EMBL/GenBank/DDBJ whole genome shotgun (WGS) entry which is preliminary data.</text>
</comment>
<reference evidence="3" key="1">
    <citation type="submission" date="2021-10" db="EMBL/GenBank/DDBJ databases">
        <title>Collection of gut derived symbiotic bacterial strains cultured from healthy donors.</title>
        <authorList>
            <person name="Lin H."/>
            <person name="Littmann E."/>
            <person name="Claire K."/>
            <person name="Pamer E."/>
        </authorList>
    </citation>
    <scope>NUCLEOTIDE SEQUENCE</scope>
    <source>
        <strain evidence="3">MSK.7.16</strain>
    </source>
</reference>
<feature type="compositionally biased region" description="Polar residues" evidence="1">
    <location>
        <begin position="197"/>
        <end position="207"/>
    </location>
</feature>
<dbReference type="GO" id="GO:0004527">
    <property type="term" value="F:exonuclease activity"/>
    <property type="evidence" value="ECO:0007669"/>
    <property type="project" value="UniProtKB-ARBA"/>
</dbReference>
<gene>
    <name evidence="3" type="ORF">LIY65_10985</name>
</gene>
<evidence type="ECO:0000313" key="3">
    <source>
        <dbReference type="EMBL" id="MCB6829216.1"/>
    </source>
</evidence>
<dbReference type="AlphaFoldDB" id="A0AAW4UC57"/>
<evidence type="ECO:0000256" key="1">
    <source>
        <dbReference type="SAM" id="MobiDB-lite"/>
    </source>
</evidence>
<feature type="region of interest" description="Disordered" evidence="1">
    <location>
        <begin position="197"/>
        <end position="222"/>
    </location>
</feature>
<dbReference type="Pfam" id="PF00929">
    <property type="entry name" value="RNase_T"/>
    <property type="match status" value="1"/>
</dbReference>
<sequence length="238" mass="26487">MSISTEQLSYTTLSMHLANKNSKSICQLAICVVEKGNIIYNKKFAIKPKTTNFSFTSYHGITFEDVKNAPTFDLVWKEISPYIENKNIIVFDTAKAKKQLESTLSLYNISAPKCNYISLPSLFSNLQDWSFDGLSDATDYDDVIIRGDASSNLDLYNHAVNVLAERGSTSLKKALGIKSISRKKSLTNNMASKTNSIKVSTNNPISDTSNIEKTSTKKTNKEKTSKGLFSSLFSIFKK</sequence>
<dbReference type="InterPro" id="IPR012337">
    <property type="entry name" value="RNaseH-like_sf"/>
</dbReference>
<dbReference type="SUPFAM" id="SSF53098">
    <property type="entry name" value="Ribonuclease H-like"/>
    <property type="match status" value="1"/>
</dbReference>
<dbReference type="Gene3D" id="3.30.420.10">
    <property type="entry name" value="Ribonuclease H-like superfamily/Ribonuclease H"/>
    <property type="match status" value="1"/>
</dbReference>
<name>A0AAW4UC57_9FIRM</name>
<evidence type="ECO:0000259" key="2">
    <source>
        <dbReference type="Pfam" id="PF00929"/>
    </source>
</evidence>
<dbReference type="InterPro" id="IPR013520">
    <property type="entry name" value="Ribonucl_H"/>
</dbReference>
<evidence type="ECO:0000313" key="4">
    <source>
        <dbReference type="Proteomes" id="UP001198190"/>
    </source>
</evidence>
<dbReference type="Proteomes" id="UP001198190">
    <property type="component" value="Unassembled WGS sequence"/>
</dbReference>
<protein>
    <recommendedName>
        <fullName evidence="2">Exonuclease domain-containing protein</fullName>
    </recommendedName>
</protein>
<organism evidence="3 4">
    <name type="scientific">Megamonas funiformis</name>
    <dbReference type="NCBI Taxonomy" id="437897"/>
    <lineage>
        <taxon>Bacteria</taxon>
        <taxon>Bacillati</taxon>
        <taxon>Bacillota</taxon>
        <taxon>Negativicutes</taxon>
        <taxon>Selenomonadales</taxon>
        <taxon>Selenomonadaceae</taxon>
        <taxon>Megamonas</taxon>
    </lineage>
</organism>
<dbReference type="InterPro" id="IPR036397">
    <property type="entry name" value="RNaseH_sf"/>
</dbReference>
<proteinExistence type="predicted"/>